<dbReference type="OrthoDB" id="1695393at2759"/>
<gene>
    <name evidence="1" type="ORF">Lalb_Chr00c03g0404241</name>
</gene>
<organism evidence="1 2">
    <name type="scientific">Lupinus albus</name>
    <name type="common">White lupine</name>
    <name type="synonym">Lupinus termis</name>
    <dbReference type="NCBI Taxonomy" id="3870"/>
    <lineage>
        <taxon>Eukaryota</taxon>
        <taxon>Viridiplantae</taxon>
        <taxon>Streptophyta</taxon>
        <taxon>Embryophyta</taxon>
        <taxon>Tracheophyta</taxon>
        <taxon>Spermatophyta</taxon>
        <taxon>Magnoliopsida</taxon>
        <taxon>eudicotyledons</taxon>
        <taxon>Gunneridae</taxon>
        <taxon>Pentapetalae</taxon>
        <taxon>rosids</taxon>
        <taxon>fabids</taxon>
        <taxon>Fabales</taxon>
        <taxon>Fabaceae</taxon>
        <taxon>Papilionoideae</taxon>
        <taxon>50 kb inversion clade</taxon>
        <taxon>genistoids sensu lato</taxon>
        <taxon>core genistoids</taxon>
        <taxon>Genisteae</taxon>
        <taxon>Lupinus</taxon>
    </lineage>
</organism>
<dbReference type="InterPro" id="IPR040362">
    <property type="entry name" value="RELCH"/>
</dbReference>
<dbReference type="AlphaFoldDB" id="A0A6A4NCR9"/>
<dbReference type="PANTHER" id="PTHR32059">
    <property type="entry name" value="RAB11-BINDING PROTEIN RELCH"/>
    <property type="match status" value="1"/>
</dbReference>
<proteinExistence type="predicted"/>
<keyword evidence="2" id="KW-1185">Reference proteome</keyword>
<name>A0A6A4NCR9_LUPAL</name>
<dbReference type="GO" id="GO:0005802">
    <property type="term" value="C:trans-Golgi network"/>
    <property type="evidence" value="ECO:0007669"/>
    <property type="project" value="InterPro"/>
</dbReference>
<reference evidence="2" key="1">
    <citation type="journal article" date="2020" name="Nat. Commun.">
        <title>Genome sequence of the cluster root forming white lupin.</title>
        <authorList>
            <person name="Hufnagel B."/>
            <person name="Marques A."/>
            <person name="Soriano A."/>
            <person name="Marques L."/>
            <person name="Divol F."/>
            <person name="Doumas P."/>
            <person name="Sallet E."/>
            <person name="Mancinotti D."/>
            <person name="Carrere S."/>
            <person name="Marande W."/>
            <person name="Arribat S."/>
            <person name="Keller J."/>
            <person name="Huneau C."/>
            <person name="Blein T."/>
            <person name="Aime D."/>
            <person name="Laguerre M."/>
            <person name="Taylor J."/>
            <person name="Schubert V."/>
            <person name="Nelson M."/>
            <person name="Geu-Flores F."/>
            <person name="Crespi M."/>
            <person name="Gallardo-Guerrero K."/>
            <person name="Delaux P.-M."/>
            <person name="Salse J."/>
            <person name="Berges H."/>
            <person name="Guyot R."/>
            <person name="Gouzy J."/>
            <person name="Peret B."/>
        </authorList>
    </citation>
    <scope>NUCLEOTIDE SEQUENCE [LARGE SCALE GENOMIC DNA]</scope>
    <source>
        <strain evidence="2">cv. Amiga</strain>
    </source>
</reference>
<dbReference type="Proteomes" id="UP000447434">
    <property type="component" value="Unassembled WGS sequence"/>
</dbReference>
<sequence length="128" mass="14279">MVFRSVTHTKSVDCLLLNHAESLQDLYLILSIVLQLIEDFASVVRDAATRNLAMLLPIFPNVDKYFKVEELTFQLICDPSGVVLESTLKELVPAVIKWGNNLGHVLKHCPPLSRVEGCIESHLRVLGA</sequence>
<evidence type="ECO:0000313" key="1">
    <source>
        <dbReference type="EMBL" id="KAE9584417.1"/>
    </source>
</evidence>
<comment type="caution">
    <text evidence="1">The sequence shown here is derived from an EMBL/GenBank/DDBJ whole genome shotgun (WGS) entry which is preliminary data.</text>
</comment>
<evidence type="ECO:0000313" key="2">
    <source>
        <dbReference type="Proteomes" id="UP000447434"/>
    </source>
</evidence>
<protein>
    <submittedName>
        <fullName evidence="1">Uncharacterized protein</fullName>
    </submittedName>
</protein>
<dbReference type="GO" id="GO:0032367">
    <property type="term" value="P:intracellular cholesterol transport"/>
    <property type="evidence" value="ECO:0007669"/>
    <property type="project" value="InterPro"/>
</dbReference>
<dbReference type="PANTHER" id="PTHR32059:SF0">
    <property type="entry name" value="RAB11-BINDING PROTEIN RELCH"/>
    <property type="match status" value="1"/>
</dbReference>
<dbReference type="GO" id="GO:0055037">
    <property type="term" value="C:recycling endosome"/>
    <property type="evidence" value="ECO:0007669"/>
    <property type="project" value="TreeGrafter"/>
</dbReference>
<accession>A0A6A4NCR9</accession>
<dbReference type="EMBL" id="WOCE01000028">
    <property type="protein sequence ID" value="KAE9584417.1"/>
    <property type="molecule type" value="Genomic_DNA"/>
</dbReference>